<dbReference type="EC" id="2.7.7.65" evidence="2"/>
<dbReference type="Proteomes" id="UP001597506">
    <property type="component" value="Unassembled WGS sequence"/>
</dbReference>
<dbReference type="InterPro" id="IPR043128">
    <property type="entry name" value="Rev_trsase/Diguanyl_cyclase"/>
</dbReference>
<dbReference type="InterPro" id="IPR029016">
    <property type="entry name" value="GAF-like_dom_sf"/>
</dbReference>
<dbReference type="SUPFAM" id="SSF55073">
    <property type="entry name" value="Nucleotide cyclase"/>
    <property type="match status" value="1"/>
</dbReference>
<comment type="caution">
    <text evidence="2">The sequence shown here is derived from an EMBL/GenBank/DDBJ whole genome shotgun (WGS) entry which is preliminary data.</text>
</comment>
<protein>
    <submittedName>
        <fullName evidence="2">Diguanylate cyclase domain-containing protein</fullName>
        <ecNumber evidence="2">2.7.7.65</ecNumber>
    </submittedName>
</protein>
<dbReference type="InterPro" id="IPR050469">
    <property type="entry name" value="Diguanylate_Cyclase"/>
</dbReference>
<dbReference type="InterPro" id="IPR000160">
    <property type="entry name" value="GGDEF_dom"/>
</dbReference>
<dbReference type="PANTHER" id="PTHR45138">
    <property type="entry name" value="REGULATORY COMPONENTS OF SENSORY TRANSDUCTION SYSTEM"/>
    <property type="match status" value="1"/>
</dbReference>
<dbReference type="SMART" id="SM00267">
    <property type="entry name" value="GGDEF"/>
    <property type="match status" value="1"/>
</dbReference>
<name>A0ABW5RVJ7_9BACI</name>
<dbReference type="Pfam" id="PF00990">
    <property type="entry name" value="GGDEF"/>
    <property type="match status" value="1"/>
</dbReference>
<dbReference type="Gene3D" id="3.30.70.270">
    <property type="match status" value="1"/>
</dbReference>
<dbReference type="InterPro" id="IPR029787">
    <property type="entry name" value="Nucleotide_cyclase"/>
</dbReference>
<sequence length="606" mass="70031">MKIAKQKEIIKYKASLFDLIHGNECKNNKVLSWLRVVKSFLDVEDVYYYYNDNYYFRLMEDSSYTDLPKEITYEKAENLFSDSMLIDFTTSSSKIHPFFDYGFLFKTKEKSPQGILWLKFKEDLLLREDVLQDFWEESCRFLQFFMQMKTIKDDEHRYRELFNVTEMFHSTREVQKLLSHIIVTLERVFPKYVFHLLLSNDYDDYANLPIGNFDFNQAVPKAMKAFVNGSMEVDEGSVLYAPLRGKQGVYGVLEVDSQGGPNFSSQQVEFIRLLAYTAGSALENAKLYEQSRRLITDLQLINETSHQLNMNSKMSETLSLLKKQIKHSFRASVVGFTFLEKDEFEILSTSSPFFFTSEGEKYISFVRNRIQKEKDSIFIGDMMDKLCNGSYRSLMAVPMIQGDTLKGFCIVLHELPYSFSFDMYKLLQSFIHHSTLAITNAMLREKLEKLVITDQMTNLYARHYLDEKMESSLSEDRCGVFLLIDIDDFKSINDSYGHQVGDEVIIQVSNHIKNAVGDKGSVARWGGEELAVYFPNKSIETGKQIAERVVETAPDNSNPKVTLSCGVTSWKLAGDNRETIKELVRRADQALYFAKNNGKNQVVMGN</sequence>
<proteinExistence type="predicted"/>
<feature type="domain" description="GGDEF" evidence="1">
    <location>
        <begin position="477"/>
        <end position="606"/>
    </location>
</feature>
<keyword evidence="2" id="KW-0548">Nucleotidyltransferase</keyword>
<dbReference type="CDD" id="cd01949">
    <property type="entry name" value="GGDEF"/>
    <property type="match status" value="1"/>
</dbReference>
<evidence type="ECO:0000259" key="1">
    <source>
        <dbReference type="PROSITE" id="PS50887"/>
    </source>
</evidence>
<dbReference type="RefSeq" id="WP_377935956.1">
    <property type="nucleotide sequence ID" value="NZ_JBHUMF010000030.1"/>
</dbReference>
<evidence type="ECO:0000313" key="2">
    <source>
        <dbReference type="EMBL" id="MFD2681607.1"/>
    </source>
</evidence>
<keyword evidence="3" id="KW-1185">Reference proteome</keyword>
<dbReference type="NCBIfam" id="TIGR00254">
    <property type="entry name" value="GGDEF"/>
    <property type="match status" value="1"/>
</dbReference>
<dbReference type="PROSITE" id="PS50887">
    <property type="entry name" value="GGDEF"/>
    <property type="match status" value="1"/>
</dbReference>
<gene>
    <name evidence="2" type="ORF">ACFSUL_12710</name>
</gene>
<dbReference type="Gene3D" id="3.30.450.40">
    <property type="match status" value="2"/>
</dbReference>
<organism evidence="2 3">
    <name type="scientific">Bacillus seohaeanensis</name>
    <dbReference type="NCBI Taxonomy" id="284580"/>
    <lineage>
        <taxon>Bacteria</taxon>
        <taxon>Bacillati</taxon>
        <taxon>Bacillota</taxon>
        <taxon>Bacilli</taxon>
        <taxon>Bacillales</taxon>
        <taxon>Bacillaceae</taxon>
        <taxon>Bacillus</taxon>
    </lineage>
</organism>
<dbReference type="PANTHER" id="PTHR45138:SF9">
    <property type="entry name" value="DIGUANYLATE CYCLASE DGCM-RELATED"/>
    <property type="match status" value="1"/>
</dbReference>
<keyword evidence="2" id="KW-0808">Transferase</keyword>
<dbReference type="SUPFAM" id="SSF55781">
    <property type="entry name" value="GAF domain-like"/>
    <property type="match status" value="2"/>
</dbReference>
<accession>A0ABW5RVJ7</accession>
<evidence type="ECO:0000313" key="3">
    <source>
        <dbReference type="Proteomes" id="UP001597506"/>
    </source>
</evidence>
<dbReference type="GO" id="GO:0052621">
    <property type="term" value="F:diguanylate cyclase activity"/>
    <property type="evidence" value="ECO:0007669"/>
    <property type="project" value="UniProtKB-EC"/>
</dbReference>
<dbReference type="EMBL" id="JBHUMF010000030">
    <property type="protein sequence ID" value="MFD2681607.1"/>
    <property type="molecule type" value="Genomic_DNA"/>
</dbReference>
<reference evidence="3" key="1">
    <citation type="journal article" date="2019" name="Int. J. Syst. Evol. Microbiol.">
        <title>The Global Catalogue of Microorganisms (GCM) 10K type strain sequencing project: providing services to taxonomists for standard genome sequencing and annotation.</title>
        <authorList>
            <consortium name="The Broad Institute Genomics Platform"/>
            <consortium name="The Broad Institute Genome Sequencing Center for Infectious Disease"/>
            <person name="Wu L."/>
            <person name="Ma J."/>
        </authorList>
    </citation>
    <scope>NUCLEOTIDE SEQUENCE [LARGE SCALE GENOMIC DNA]</scope>
    <source>
        <strain evidence="3">KCTC 3913</strain>
    </source>
</reference>